<feature type="domain" description="N-acetyltransferase" evidence="3">
    <location>
        <begin position="1"/>
        <end position="143"/>
    </location>
</feature>
<dbReference type="EMBL" id="PDKO01000004">
    <property type="protein sequence ID" value="RXJ63269.1"/>
    <property type="molecule type" value="Genomic_DNA"/>
</dbReference>
<dbReference type="STRING" id="877500.GCA_000935065_00562"/>
<name>A0A4Q0Y3N1_9BACT</name>
<gene>
    <name evidence="4" type="ORF">CRV06_06205</name>
</gene>
<dbReference type="AlphaFoldDB" id="A0A4Q0Y3N1"/>
<dbReference type="PROSITE" id="PS51186">
    <property type="entry name" value="GNAT"/>
    <property type="match status" value="1"/>
</dbReference>
<evidence type="ECO:0000259" key="3">
    <source>
        <dbReference type="PROSITE" id="PS51186"/>
    </source>
</evidence>
<dbReference type="GO" id="GO:0016747">
    <property type="term" value="F:acyltransferase activity, transferring groups other than amino-acyl groups"/>
    <property type="evidence" value="ECO:0007669"/>
    <property type="project" value="InterPro"/>
</dbReference>
<dbReference type="InterPro" id="IPR016181">
    <property type="entry name" value="Acyl_CoA_acyltransferase"/>
</dbReference>
<dbReference type="PANTHER" id="PTHR43800:SF1">
    <property type="entry name" value="PEPTIDYL-LYSINE N-ACETYLTRANSFERASE YJAB"/>
    <property type="match status" value="1"/>
</dbReference>
<protein>
    <submittedName>
        <fullName evidence="4">GNAT family N-acetyltransferase</fullName>
    </submittedName>
</protein>
<proteinExistence type="predicted"/>
<dbReference type="OrthoDB" id="9789605at2"/>
<accession>A0A4Q0Y3N1</accession>
<dbReference type="CDD" id="cd04301">
    <property type="entry name" value="NAT_SF"/>
    <property type="match status" value="1"/>
</dbReference>
<keyword evidence="5" id="KW-1185">Reference proteome</keyword>
<dbReference type="RefSeq" id="WP_044415420.1">
    <property type="nucleotide sequence ID" value="NZ_CP041070.1"/>
</dbReference>
<comment type="caution">
    <text evidence="4">The sequence shown here is derived from an EMBL/GenBank/DDBJ whole genome shotgun (WGS) entry which is preliminary data.</text>
</comment>
<keyword evidence="2" id="KW-0012">Acyltransferase</keyword>
<evidence type="ECO:0000313" key="4">
    <source>
        <dbReference type="EMBL" id="RXJ63269.1"/>
    </source>
</evidence>
<evidence type="ECO:0000256" key="1">
    <source>
        <dbReference type="ARBA" id="ARBA00022679"/>
    </source>
</evidence>
<dbReference type="Pfam" id="PF13673">
    <property type="entry name" value="Acetyltransf_10"/>
    <property type="match status" value="1"/>
</dbReference>
<evidence type="ECO:0000256" key="2">
    <source>
        <dbReference type="ARBA" id="ARBA00023315"/>
    </source>
</evidence>
<sequence length="143" mass="16768">MITRVKESEYKTLTTIWEDSVRATHTFLSDADINFFKPKIMNEYLYAVKLFAYKDEAENICGFIGIDENRVEMLFIHSKYFKKGIGKRLLEYAIKSYGINELDVNEQNEDAVAFYNHFGFKVIGRSQTDEFGKPFPLLHMELK</sequence>
<reference evidence="4 5" key="1">
    <citation type="submission" date="2017-10" db="EMBL/GenBank/DDBJ databases">
        <title>Genomics of the genus Arcobacter.</title>
        <authorList>
            <person name="Perez-Cataluna A."/>
            <person name="Figueras M.J."/>
        </authorList>
    </citation>
    <scope>NUCLEOTIDE SEQUENCE [LARGE SCALE GENOMIC DNA]</scope>
    <source>
        <strain evidence="4 5">DSM 24636</strain>
    </source>
</reference>
<dbReference type="Gene3D" id="3.40.630.30">
    <property type="match status" value="1"/>
</dbReference>
<dbReference type="Proteomes" id="UP000290191">
    <property type="component" value="Unassembled WGS sequence"/>
</dbReference>
<organism evidence="4 5">
    <name type="scientific">Halarcobacter anaerophilus</name>
    <dbReference type="NCBI Taxonomy" id="877500"/>
    <lineage>
        <taxon>Bacteria</taxon>
        <taxon>Pseudomonadati</taxon>
        <taxon>Campylobacterota</taxon>
        <taxon>Epsilonproteobacteria</taxon>
        <taxon>Campylobacterales</taxon>
        <taxon>Arcobacteraceae</taxon>
        <taxon>Halarcobacter</taxon>
    </lineage>
</organism>
<dbReference type="SUPFAM" id="SSF55729">
    <property type="entry name" value="Acyl-CoA N-acyltransferases (Nat)"/>
    <property type="match status" value="1"/>
</dbReference>
<dbReference type="InterPro" id="IPR000182">
    <property type="entry name" value="GNAT_dom"/>
</dbReference>
<evidence type="ECO:0000313" key="5">
    <source>
        <dbReference type="Proteomes" id="UP000290191"/>
    </source>
</evidence>
<dbReference type="PANTHER" id="PTHR43800">
    <property type="entry name" value="PEPTIDYL-LYSINE N-ACETYLTRANSFERASE YJAB"/>
    <property type="match status" value="1"/>
</dbReference>
<keyword evidence="1 4" id="KW-0808">Transferase</keyword>